<dbReference type="Proteomes" id="UP000824125">
    <property type="component" value="Unassembled WGS sequence"/>
</dbReference>
<dbReference type="EMBL" id="DVNM01000011">
    <property type="protein sequence ID" value="HIU68698.1"/>
    <property type="molecule type" value="Genomic_DNA"/>
</dbReference>
<accession>A0A9D1MTX8</accession>
<dbReference type="Gene3D" id="3.10.290.10">
    <property type="entry name" value="RNA-binding S4 domain"/>
    <property type="match status" value="1"/>
</dbReference>
<organism evidence="1 2">
    <name type="scientific">Candidatus Scybalenecus merdavium</name>
    <dbReference type="NCBI Taxonomy" id="2840939"/>
    <lineage>
        <taxon>Bacteria</taxon>
        <taxon>Bacillati</taxon>
        <taxon>Bacillota</taxon>
        <taxon>Clostridia</taxon>
        <taxon>Eubacteriales</taxon>
        <taxon>Oscillospiraceae</taxon>
        <taxon>Oscillospiraceae incertae sedis</taxon>
        <taxon>Candidatus Scybalenecus</taxon>
    </lineage>
</organism>
<name>A0A9D1MTX8_9FIRM</name>
<comment type="caution">
    <text evidence="1">The sequence shown here is derived from an EMBL/GenBank/DDBJ whole genome shotgun (WGS) entry which is preliminary data.</text>
</comment>
<dbReference type="AlphaFoldDB" id="A0A9D1MTX8"/>
<reference evidence="1" key="2">
    <citation type="journal article" date="2021" name="PeerJ">
        <title>Extensive microbial diversity within the chicken gut microbiome revealed by metagenomics and culture.</title>
        <authorList>
            <person name="Gilroy R."/>
            <person name="Ravi A."/>
            <person name="Getino M."/>
            <person name="Pursley I."/>
            <person name="Horton D.L."/>
            <person name="Alikhan N.F."/>
            <person name="Baker D."/>
            <person name="Gharbi K."/>
            <person name="Hall N."/>
            <person name="Watson M."/>
            <person name="Adriaenssens E.M."/>
            <person name="Foster-Nyarko E."/>
            <person name="Jarju S."/>
            <person name="Secka A."/>
            <person name="Antonio M."/>
            <person name="Oren A."/>
            <person name="Chaudhuri R.R."/>
            <person name="La Ragione R."/>
            <person name="Hildebrand F."/>
            <person name="Pallen M.J."/>
        </authorList>
    </citation>
    <scope>NUCLEOTIDE SEQUENCE</scope>
    <source>
        <strain evidence="1">CHK176-6737</strain>
    </source>
</reference>
<feature type="non-terminal residue" evidence="1">
    <location>
        <position position="49"/>
    </location>
</feature>
<gene>
    <name evidence="1" type="ORF">IAD23_01920</name>
</gene>
<proteinExistence type="predicted"/>
<dbReference type="InterPro" id="IPR036986">
    <property type="entry name" value="S4_RNA-bd_sf"/>
</dbReference>
<reference evidence="1" key="1">
    <citation type="submission" date="2020-10" db="EMBL/GenBank/DDBJ databases">
        <authorList>
            <person name="Gilroy R."/>
        </authorList>
    </citation>
    <scope>NUCLEOTIDE SEQUENCE</scope>
    <source>
        <strain evidence="1">CHK176-6737</strain>
    </source>
</reference>
<protein>
    <submittedName>
        <fullName evidence="1">RluA family pseudouridine synthase</fullName>
    </submittedName>
</protein>
<dbReference type="GO" id="GO:0003723">
    <property type="term" value="F:RNA binding"/>
    <property type="evidence" value="ECO:0007669"/>
    <property type="project" value="InterPro"/>
</dbReference>
<evidence type="ECO:0000313" key="2">
    <source>
        <dbReference type="Proteomes" id="UP000824125"/>
    </source>
</evidence>
<evidence type="ECO:0000313" key="1">
    <source>
        <dbReference type="EMBL" id="HIU68698.1"/>
    </source>
</evidence>
<sequence>MKNLTVTKDEAGQRLDRLLAKRFDRLPKSLMYKYIRTKRIKVNAHRAKP</sequence>